<name>A0A834C3C8_ORYME</name>
<organism evidence="1 2">
    <name type="scientific">Oryzias melastigma</name>
    <name type="common">Marine medaka</name>
    <dbReference type="NCBI Taxonomy" id="30732"/>
    <lineage>
        <taxon>Eukaryota</taxon>
        <taxon>Metazoa</taxon>
        <taxon>Chordata</taxon>
        <taxon>Craniata</taxon>
        <taxon>Vertebrata</taxon>
        <taxon>Euteleostomi</taxon>
        <taxon>Actinopterygii</taxon>
        <taxon>Neopterygii</taxon>
        <taxon>Teleostei</taxon>
        <taxon>Neoteleostei</taxon>
        <taxon>Acanthomorphata</taxon>
        <taxon>Ovalentaria</taxon>
        <taxon>Atherinomorphae</taxon>
        <taxon>Beloniformes</taxon>
        <taxon>Adrianichthyidae</taxon>
        <taxon>Oryziinae</taxon>
        <taxon>Oryzias</taxon>
    </lineage>
</organism>
<sequence>MSSVMLELQEKSNCPTDYILVILGQRLYAAKVCHPDYGCSPMPECVSVSSIFHPSASSPPIPTLLVCPPPGSQMARSDSQCSRVDCTTAVVLLCVDALQVSKVIHE</sequence>
<proteinExistence type="predicted"/>
<evidence type="ECO:0000313" key="2">
    <source>
        <dbReference type="Proteomes" id="UP000646548"/>
    </source>
</evidence>
<dbReference type="Proteomes" id="UP000646548">
    <property type="component" value="Unassembled WGS sequence"/>
</dbReference>
<comment type="caution">
    <text evidence="1">The sequence shown here is derived from an EMBL/GenBank/DDBJ whole genome shotgun (WGS) entry which is preliminary data.</text>
</comment>
<gene>
    <name evidence="1" type="ORF">FQA47_021907</name>
</gene>
<dbReference type="AlphaFoldDB" id="A0A834C3C8"/>
<protein>
    <submittedName>
        <fullName evidence="1">Uncharacterized protein</fullName>
    </submittedName>
</protein>
<reference evidence="1" key="1">
    <citation type="journal article" name="BMC Genomics">
        <title>Long-read sequencing and de novo genome assembly of marine medaka (Oryzias melastigma).</title>
        <authorList>
            <person name="Liang P."/>
            <person name="Saqib H.S.A."/>
            <person name="Ni X."/>
            <person name="Shen Y."/>
        </authorList>
    </citation>
    <scope>NUCLEOTIDE SEQUENCE</scope>
    <source>
        <strain evidence="1">Bigg-433</strain>
    </source>
</reference>
<dbReference type="EMBL" id="WKFB01000470">
    <property type="protein sequence ID" value="KAF6722097.1"/>
    <property type="molecule type" value="Genomic_DNA"/>
</dbReference>
<accession>A0A834C3C8</accession>
<evidence type="ECO:0000313" key="1">
    <source>
        <dbReference type="EMBL" id="KAF6722097.1"/>
    </source>
</evidence>